<dbReference type="EMBL" id="BNJG01000002">
    <property type="protein sequence ID" value="GHO58173.1"/>
    <property type="molecule type" value="Genomic_DNA"/>
</dbReference>
<accession>A0ABQ3UZT7</accession>
<evidence type="ECO:0000256" key="1">
    <source>
        <dbReference type="SAM" id="MobiDB-lite"/>
    </source>
</evidence>
<name>A0ABQ3UZT7_9CHLR</name>
<reference evidence="2 3" key="1">
    <citation type="journal article" date="2021" name="Int. J. Syst. Evol. Microbiol.">
        <title>Reticulibacter mediterranei gen. nov., sp. nov., within the new family Reticulibacteraceae fam. nov., and Ktedonospora formicarum gen. nov., sp. nov., Ktedonobacter robiniae sp. nov., Dictyobacter formicarum sp. nov. and Dictyobacter arantiisoli sp. nov., belonging to the class Ktedonobacteria.</title>
        <authorList>
            <person name="Yabe S."/>
            <person name="Zheng Y."/>
            <person name="Wang C.M."/>
            <person name="Sakai Y."/>
            <person name="Abe K."/>
            <person name="Yokota A."/>
            <person name="Donadio S."/>
            <person name="Cavaletti L."/>
            <person name="Monciardini P."/>
        </authorList>
    </citation>
    <scope>NUCLEOTIDE SEQUENCE [LARGE SCALE GENOMIC DNA]</scope>
    <source>
        <strain evidence="2 3">SOSP1-30</strain>
    </source>
</reference>
<gene>
    <name evidence="2" type="ORF">KSB_66480</name>
</gene>
<comment type="caution">
    <text evidence="2">The sequence shown here is derived from an EMBL/GenBank/DDBJ whole genome shotgun (WGS) entry which is preliminary data.</text>
</comment>
<sequence>MFPESSSREQCIDKYITLALQMRSGFSRCPSFGLLDMTVYGRQEFWEDSPAGWPQRWGENTSEPNSFRISGRPISQWSRLAAGRSNDLGTGTTATAPHGCQNEL</sequence>
<feature type="region of interest" description="Disordered" evidence="1">
    <location>
        <begin position="81"/>
        <end position="104"/>
    </location>
</feature>
<proteinExistence type="predicted"/>
<protein>
    <submittedName>
        <fullName evidence="2">Uncharacterized protein</fullName>
    </submittedName>
</protein>
<organism evidence="2 3">
    <name type="scientific">Ktedonobacter robiniae</name>
    <dbReference type="NCBI Taxonomy" id="2778365"/>
    <lineage>
        <taxon>Bacteria</taxon>
        <taxon>Bacillati</taxon>
        <taxon>Chloroflexota</taxon>
        <taxon>Ktedonobacteria</taxon>
        <taxon>Ktedonobacterales</taxon>
        <taxon>Ktedonobacteraceae</taxon>
        <taxon>Ktedonobacter</taxon>
    </lineage>
</organism>
<keyword evidence="3" id="KW-1185">Reference proteome</keyword>
<evidence type="ECO:0000313" key="2">
    <source>
        <dbReference type="EMBL" id="GHO58173.1"/>
    </source>
</evidence>
<dbReference type="Proteomes" id="UP000654345">
    <property type="component" value="Unassembled WGS sequence"/>
</dbReference>
<evidence type="ECO:0000313" key="3">
    <source>
        <dbReference type="Proteomes" id="UP000654345"/>
    </source>
</evidence>